<keyword evidence="6 9" id="KW-0418">Kinase</keyword>
<feature type="site" description="Transition state stabilizer" evidence="9">
    <location>
        <position position="219"/>
    </location>
</feature>
<dbReference type="InterPro" id="IPR037528">
    <property type="entry name" value="ArgB"/>
</dbReference>
<evidence type="ECO:0000256" key="1">
    <source>
        <dbReference type="ARBA" id="ARBA00004828"/>
    </source>
</evidence>
<feature type="binding site" evidence="9">
    <location>
        <position position="157"/>
    </location>
    <ligand>
        <name>substrate</name>
    </ligand>
</feature>
<feature type="site" description="Transition state stabilizer" evidence="9">
    <location>
        <position position="7"/>
    </location>
</feature>
<dbReference type="PANTHER" id="PTHR23342:SF0">
    <property type="entry name" value="N-ACETYLGLUTAMATE SYNTHASE, MITOCHONDRIAL"/>
    <property type="match status" value="1"/>
</dbReference>
<feature type="binding site" evidence="9">
    <location>
        <begin position="41"/>
        <end position="42"/>
    </location>
    <ligand>
        <name>substrate</name>
    </ligand>
</feature>
<keyword evidence="7 9" id="KW-0067">ATP-binding</keyword>
<dbReference type="NCBIfam" id="TIGR00761">
    <property type="entry name" value="argB"/>
    <property type="match status" value="1"/>
</dbReference>
<evidence type="ECO:0000313" key="12">
    <source>
        <dbReference type="Proteomes" id="UP001596022"/>
    </source>
</evidence>
<sequence length="267" mass="28931">MKYVVIKLGGSILEDLSDAFYQTIVDLYLEKKWLPILVHGGGPMISQWLHQLQIDSSFKSGLRVTTREVLDVVESVLSGLVNKKIVRKLNNAGGKAIGLSGIDGHFLKAEPLNEDHSLGFVGKVGNVDKSLIHFSFEKGMIPVISPLAMDVRGERYNINADAAAAAIAQAMNARLCFISDVPGILMEPNEETSGLRTATPRQIASLIEQNVINGGMVPKVKAAVSALEENLQEVVILNGHDPNGLEKYALGQEIGTKIVPDEEKCHV</sequence>
<evidence type="ECO:0000256" key="3">
    <source>
        <dbReference type="ARBA" id="ARBA00022605"/>
    </source>
</evidence>
<evidence type="ECO:0000256" key="5">
    <source>
        <dbReference type="ARBA" id="ARBA00022741"/>
    </source>
</evidence>
<accession>A0ABV9GHC7</accession>
<feature type="binding site" evidence="9">
    <location>
        <position position="63"/>
    </location>
    <ligand>
        <name>substrate</name>
    </ligand>
</feature>
<comment type="catalytic activity">
    <reaction evidence="8 9">
        <text>N-acetyl-L-glutamate + ATP = N-acetyl-L-glutamyl 5-phosphate + ADP</text>
        <dbReference type="Rhea" id="RHEA:14629"/>
        <dbReference type="ChEBI" id="CHEBI:30616"/>
        <dbReference type="ChEBI" id="CHEBI:44337"/>
        <dbReference type="ChEBI" id="CHEBI:57936"/>
        <dbReference type="ChEBI" id="CHEBI:456216"/>
        <dbReference type="EC" id="2.7.2.8"/>
    </reaction>
</comment>
<dbReference type="EMBL" id="JBHSFW010000001">
    <property type="protein sequence ID" value="MFC4617699.1"/>
    <property type="molecule type" value="Genomic_DNA"/>
</dbReference>
<keyword evidence="3 9" id="KW-0028">Amino-acid biosynthesis</keyword>
<keyword evidence="5 9" id="KW-0547">Nucleotide-binding</keyword>
<dbReference type="GO" id="GO:0003991">
    <property type="term" value="F:acetylglutamate kinase activity"/>
    <property type="evidence" value="ECO:0007669"/>
    <property type="project" value="UniProtKB-EC"/>
</dbReference>
<keyword evidence="4 9" id="KW-0808">Transferase</keyword>
<protein>
    <recommendedName>
        <fullName evidence="9">Acetylglutamate kinase</fullName>
        <ecNumber evidence="9">2.7.2.8</ecNumber>
    </recommendedName>
    <alternativeName>
        <fullName evidence="9">N-acetyl-L-glutamate 5-phosphotransferase</fullName>
    </alternativeName>
    <alternativeName>
        <fullName evidence="9">NAG kinase</fullName>
        <shortName evidence="9">NAGK</shortName>
    </alternativeName>
</protein>
<evidence type="ECO:0000256" key="9">
    <source>
        <dbReference type="HAMAP-Rule" id="MF_00082"/>
    </source>
</evidence>
<dbReference type="PANTHER" id="PTHR23342">
    <property type="entry name" value="N-ACETYLGLUTAMATE SYNTHASE"/>
    <property type="match status" value="1"/>
</dbReference>
<feature type="domain" description="Aspartate/glutamate/uridylate kinase" evidence="10">
    <location>
        <begin position="2"/>
        <end position="238"/>
    </location>
</feature>
<comment type="subcellular location">
    <subcellularLocation>
        <location evidence="9">Cytoplasm</location>
    </subcellularLocation>
</comment>
<dbReference type="CDD" id="cd04238">
    <property type="entry name" value="AAK_NAGK-like"/>
    <property type="match status" value="1"/>
</dbReference>
<dbReference type="RefSeq" id="WP_376844731.1">
    <property type="nucleotide sequence ID" value="NZ_JBHSFW010000001.1"/>
</dbReference>
<keyword evidence="12" id="KW-1185">Reference proteome</keyword>
<comment type="function">
    <text evidence="9">Catalyzes the ATP-dependent phosphorylation of N-acetyl-L-glutamate.</text>
</comment>
<dbReference type="InterPro" id="IPR004662">
    <property type="entry name" value="AcgluKinase_fam"/>
</dbReference>
<reference evidence="12" key="1">
    <citation type="journal article" date="2019" name="Int. J. Syst. Evol. Microbiol.">
        <title>The Global Catalogue of Microorganisms (GCM) 10K type strain sequencing project: providing services to taxonomists for standard genome sequencing and annotation.</title>
        <authorList>
            <consortium name="The Broad Institute Genomics Platform"/>
            <consortium name="The Broad Institute Genome Sequencing Center for Infectious Disease"/>
            <person name="Wu L."/>
            <person name="Ma J."/>
        </authorList>
    </citation>
    <scope>NUCLEOTIDE SEQUENCE [LARGE SCALE GENOMIC DNA]</scope>
    <source>
        <strain evidence="12">CGMCC 1.16306</strain>
    </source>
</reference>
<evidence type="ECO:0000256" key="6">
    <source>
        <dbReference type="ARBA" id="ARBA00022777"/>
    </source>
</evidence>
<dbReference type="SUPFAM" id="SSF53633">
    <property type="entry name" value="Carbamate kinase-like"/>
    <property type="match status" value="1"/>
</dbReference>
<keyword evidence="9" id="KW-0963">Cytoplasm</keyword>
<proteinExistence type="inferred from homology"/>
<evidence type="ECO:0000259" key="10">
    <source>
        <dbReference type="Pfam" id="PF00696"/>
    </source>
</evidence>
<name>A0ABV9GHC7_9BACL</name>
<evidence type="ECO:0000256" key="4">
    <source>
        <dbReference type="ARBA" id="ARBA00022679"/>
    </source>
</evidence>
<evidence type="ECO:0000256" key="8">
    <source>
        <dbReference type="ARBA" id="ARBA00048141"/>
    </source>
</evidence>
<evidence type="ECO:0000313" key="11">
    <source>
        <dbReference type="EMBL" id="MFC4617699.1"/>
    </source>
</evidence>
<dbReference type="HAMAP" id="MF_00082">
    <property type="entry name" value="ArgB"/>
    <property type="match status" value="1"/>
</dbReference>
<comment type="pathway">
    <text evidence="1 9">Amino-acid biosynthesis; L-arginine biosynthesis; N(2)-acetyl-L-ornithine from L-glutamate: step 2/4.</text>
</comment>
<comment type="similarity">
    <text evidence="9">Belongs to the acetylglutamate kinase family. ArgB subfamily.</text>
</comment>
<dbReference type="Gene3D" id="3.40.1160.10">
    <property type="entry name" value="Acetylglutamate kinase-like"/>
    <property type="match status" value="1"/>
</dbReference>
<dbReference type="Pfam" id="PF00696">
    <property type="entry name" value="AA_kinase"/>
    <property type="match status" value="1"/>
</dbReference>
<organism evidence="11 12">
    <name type="scientific">Camelliibacillus cellulosilyticus</name>
    <dbReference type="NCBI Taxonomy" id="2174486"/>
    <lineage>
        <taxon>Bacteria</taxon>
        <taxon>Bacillati</taxon>
        <taxon>Bacillota</taxon>
        <taxon>Bacilli</taxon>
        <taxon>Bacillales</taxon>
        <taxon>Sporolactobacillaceae</taxon>
        <taxon>Camelliibacillus</taxon>
    </lineage>
</organism>
<keyword evidence="2 9" id="KW-0055">Arginine biosynthesis</keyword>
<dbReference type="Proteomes" id="UP001596022">
    <property type="component" value="Unassembled WGS sequence"/>
</dbReference>
<dbReference type="InterPro" id="IPR001048">
    <property type="entry name" value="Asp/Glu/Uridylate_kinase"/>
</dbReference>
<comment type="caution">
    <text evidence="11">The sequence shown here is derived from an EMBL/GenBank/DDBJ whole genome shotgun (WGS) entry which is preliminary data.</text>
</comment>
<gene>
    <name evidence="9 11" type="primary">argB</name>
    <name evidence="11" type="ORF">ACFO4N_03025</name>
</gene>
<dbReference type="InterPro" id="IPR036393">
    <property type="entry name" value="AceGlu_kinase-like_sf"/>
</dbReference>
<dbReference type="EC" id="2.7.2.8" evidence="9"/>
<evidence type="ECO:0000256" key="2">
    <source>
        <dbReference type="ARBA" id="ARBA00022571"/>
    </source>
</evidence>
<evidence type="ECO:0000256" key="7">
    <source>
        <dbReference type="ARBA" id="ARBA00022840"/>
    </source>
</evidence>
<dbReference type="PIRSF" id="PIRSF000728">
    <property type="entry name" value="NAGK"/>
    <property type="match status" value="1"/>
</dbReference>